<accession>A0A1A9RE58</accession>
<dbReference type="CDD" id="cd05466">
    <property type="entry name" value="PBP2_LTTR_substrate"/>
    <property type="match status" value="1"/>
</dbReference>
<evidence type="ECO:0000313" key="7">
    <source>
        <dbReference type="Proteomes" id="UP000078003"/>
    </source>
</evidence>
<dbReference type="InterPro" id="IPR005119">
    <property type="entry name" value="LysR_subst-bd"/>
</dbReference>
<dbReference type="PANTHER" id="PTHR30126">
    <property type="entry name" value="HTH-TYPE TRANSCRIPTIONAL REGULATOR"/>
    <property type="match status" value="1"/>
</dbReference>
<evidence type="ECO:0000256" key="1">
    <source>
        <dbReference type="ARBA" id="ARBA00009437"/>
    </source>
</evidence>
<protein>
    <recommendedName>
        <fullName evidence="5">HTH lysR-type domain-containing protein</fullName>
    </recommendedName>
</protein>
<dbReference type="Pfam" id="PF03466">
    <property type="entry name" value="LysR_substrate"/>
    <property type="match status" value="1"/>
</dbReference>
<organism evidence="6 7">
    <name type="scientific">Eikenella corrodens</name>
    <dbReference type="NCBI Taxonomy" id="539"/>
    <lineage>
        <taxon>Bacteria</taxon>
        <taxon>Pseudomonadati</taxon>
        <taxon>Pseudomonadota</taxon>
        <taxon>Betaproteobacteria</taxon>
        <taxon>Neisseriales</taxon>
        <taxon>Neisseriaceae</taxon>
        <taxon>Eikenella</taxon>
    </lineage>
</organism>
<dbReference type="GO" id="GO:0003700">
    <property type="term" value="F:DNA-binding transcription factor activity"/>
    <property type="evidence" value="ECO:0007669"/>
    <property type="project" value="InterPro"/>
</dbReference>
<dbReference type="GO" id="GO:0000976">
    <property type="term" value="F:transcription cis-regulatory region binding"/>
    <property type="evidence" value="ECO:0007669"/>
    <property type="project" value="TreeGrafter"/>
</dbReference>
<dbReference type="PROSITE" id="PS50931">
    <property type="entry name" value="HTH_LYSR"/>
    <property type="match status" value="1"/>
</dbReference>
<dbReference type="AlphaFoldDB" id="A0A1A9RE58"/>
<comment type="similarity">
    <text evidence="1">Belongs to the LysR transcriptional regulatory family.</text>
</comment>
<evidence type="ECO:0000256" key="3">
    <source>
        <dbReference type="ARBA" id="ARBA00023125"/>
    </source>
</evidence>
<dbReference type="InterPro" id="IPR036388">
    <property type="entry name" value="WH-like_DNA-bd_sf"/>
</dbReference>
<keyword evidence="2" id="KW-0805">Transcription regulation</keyword>
<dbReference type="Gene3D" id="1.10.10.10">
    <property type="entry name" value="Winged helix-like DNA-binding domain superfamily/Winged helix DNA-binding domain"/>
    <property type="match status" value="1"/>
</dbReference>
<dbReference type="InterPro" id="IPR036390">
    <property type="entry name" value="WH_DNA-bd_sf"/>
</dbReference>
<evidence type="ECO:0000256" key="2">
    <source>
        <dbReference type="ARBA" id="ARBA00023015"/>
    </source>
</evidence>
<keyword evidence="3" id="KW-0238">DNA-binding</keyword>
<sequence length="300" mass="33585">MDIKRLKYFCTVVECGSFTKAAEMLHISQPPLSKRVQELEQEIGTPLLFRDGGRIRPTPTGFFLYERALEILVGIGNIERDTLIFVQQQQHVLRIGLTHLYQKYFTPLIMAIHSQYADTAINVLVSDSSHLETLLNNQLIDVALIQQPKRLERYRYVALPAVHMAAVVHRSLLPDGVPDTMTLKQLGGLPLILLRRSSGVGTFEQLMDQLHKSGTTPQVIMHVSQPSVIVDWIESGIEAAALLPESEVCPSQLRNSVLVRVSPDPQVFFPALVKLTTTPEIRGLEEVMANGYPFVAPKCR</sequence>
<evidence type="ECO:0000259" key="5">
    <source>
        <dbReference type="PROSITE" id="PS50931"/>
    </source>
</evidence>
<reference evidence="7" key="1">
    <citation type="submission" date="2016-05" db="EMBL/GenBank/DDBJ databases">
        <title>Draft genome of Corynebacterium afermentans subsp. afermentans LCDC 88199T.</title>
        <authorList>
            <person name="Bernier A.-M."/>
            <person name="Bernard K."/>
        </authorList>
    </citation>
    <scope>NUCLEOTIDE SEQUENCE [LARGE SCALE GENOMIC DNA]</scope>
    <source>
        <strain evidence="7">NML01-0328</strain>
    </source>
</reference>
<comment type="caution">
    <text evidence="6">The sequence shown here is derived from an EMBL/GenBank/DDBJ whole genome shotgun (WGS) entry which is preliminary data.</text>
</comment>
<dbReference type="SUPFAM" id="SSF53850">
    <property type="entry name" value="Periplasmic binding protein-like II"/>
    <property type="match status" value="1"/>
</dbReference>
<dbReference type="InterPro" id="IPR000847">
    <property type="entry name" value="LysR_HTH_N"/>
</dbReference>
<dbReference type="RefSeq" id="WP_064104558.1">
    <property type="nucleotide sequence ID" value="NZ_LXSF01000008.1"/>
</dbReference>
<name>A0A1A9RE58_EIKCO</name>
<dbReference type="Pfam" id="PF00126">
    <property type="entry name" value="HTH_1"/>
    <property type="match status" value="1"/>
</dbReference>
<dbReference type="FunFam" id="1.10.10.10:FF:000001">
    <property type="entry name" value="LysR family transcriptional regulator"/>
    <property type="match status" value="1"/>
</dbReference>
<dbReference type="EMBL" id="LXSF01000008">
    <property type="protein sequence ID" value="OAM16063.1"/>
    <property type="molecule type" value="Genomic_DNA"/>
</dbReference>
<keyword evidence="4" id="KW-0804">Transcription</keyword>
<evidence type="ECO:0000256" key="4">
    <source>
        <dbReference type="ARBA" id="ARBA00023163"/>
    </source>
</evidence>
<dbReference type="Proteomes" id="UP000078003">
    <property type="component" value="Unassembled WGS sequence"/>
</dbReference>
<proteinExistence type="inferred from homology"/>
<gene>
    <name evidence="6" type="ORF">A7P85_07515</name>
</gene>
<dbReference type="SUPFAM" id="SSF46785">
    <property type="entry name" value="Winged helix' DNA-binding domain"/>
    <property type="match status" value="1"/>
</dbReference>
<dbReference type="Gene3D" id="3.40.190.290">
    <property type="match status" value="1"/>
</dbReference>
<evidence type="ECO:0000313" key="6">
    <source>
        <dbReference type="EMBL" id="OAM16063.1"/>
    </source>
</evidence>
<dbReference type="PANTHER" id="PTHR30126:SF40">
    <property type="entry name" value="HTH-TYPE TRANSCRIPTIONAL REGULATOR GLTR"/>
    <property type="match status" value="1"/>
</dbReference>
<feature type="domain" description="HTH lysR-type" evidence="5">
    <location>
        <begin position="1"/>
        <end position="58"/>
    </location>
</feature>
<dbReference type="PRINTS" id="PR00039">
    <property type="entry name" value="HTHLYSR"/>
</dbReference>